<organism evidence="13 14">
    <name type="scientific">Patella caerulea</name>
    <name type="common">Rayed Mediterranean limpet</name>
    <dbReference type="NCBI Taxonomy" id="87958"/>
    <lineage>
        <taxon>Eukaryota</taxon>
        <taxon>Metazoa</taxon>
        <taxon>Spiralia</taxon>
        <taxon>Lophotrochozoa</taxon>
        <taxon>Mollusca</taxon>
        <taxon>Gastropoda</taxon>
        <taxon>Patellogastropoda</taxon>
        <taxon>Patelloidea</taxon>
        <taxon>Patellidae</taxon>
        <taxon>Patella</taxon>
    </lineage>
</organism>
<dbReference type="InterPro" id="IPR000322">
    <property type="entry name" value="Glyco_hydro_31_TIM"/>
</dbReference>
<evidence type="ECO:0000259" key="11">
    <source>
        <dbReference type="Pfam" id="PF01055"/>
    </source>
</evidence>
<dbReference type="FunFam" id="2.60.40.1180:FF:000001">
    <property type="entry name" value="Maltase-glucoamylase, intestinal"/>
    <property type="match status" value="1"/>
</dbReference>
<evidence type="ECO:0000256" key="5">
    <source>
        <dbReference type="ARBA" id="ARBA00023157"/>
    </source>
</evidence>
<dbReference type="Gene3D" id="2.60.40.1760">
    <property type="entry name" value="glycosyl hydrolase (family 31)"/>
    <property type="match status" value="1"/>
</dbReference>
<feature type="transmembrane region" description="Helical" evidence="10">
    <location>
        <begin position="49"/>
        <end position="71"/>
    </location>
</feature>
<dbReference type="InterPro" id="IPR011013">
    <property type="entry name" value="Gal_mutarotase_sf_dom"/>
</dbReference>
<keyword evidence="4 10" id="KW-0472">Membrane</keyword>
<dbReference type="CDD" id="cd00111">
    <property type="entry name" value="Trefoil"/>
    <property type="match status" value="1"/>
</dbReference>
<dbReference type="GO" id="GO:0016020">
    <property type="term" value="C:membrane"/>
    <property type="evidence" value="ECO:0007669"/>
    <property type="project" value="UniProtKB-SubCell"/>
</dbReference>
<comment type="similarity">
    <text evidence="2 8">Belongs to the glycosyl hydrolase 31 family.</text>
</comment>
<feature type="domain" description="Glycosyl hydrolase family 31 C-terminal" evidence="12">
    <location>
        <begin position="754"/>
        <end position="841"/>
    </location>
</feature>
<dbReference type="InterPro" id="IPR017853">
    <property type="entry name" value="GH"/>
</dbReference>
<keyword evidence="14" id="KW-1185">Reference proteome</keyword>
<dbReference type="Pfam" id="PF01055">
    <property type="entry name" value="Glyco_hydro_31_2nd"/>
    <property type="match status" value="1"/>
</dbReference>
<keyword evidence="6" id="KW-0325">Glycoprotein</keyword>
<dbReference type="InterPro" id="IPR000519">
    <property type="entry name" value="P_trefoil_dom"/>
</dbReference>
<feature type="domain" description="Glycoside hydrolase family 31 TIM barrel" evidence="11">
    <location>
        <begin position="374"/>
        <end position="746"/>
    </location>
</feature>
<evidence type="ECO:0000256" key="9">
    <source>
        <dbReference type="SAM" id="MobiDB-lite"/>
    </source>
</evidence>
<comment type="subcellular location">
    <subcellularLocation>
        <location evidence="1">Membrane</location>
    </subcellularLocation>
</comment>
<evidence type="ECO:0000313" key="13">
    <source>
        <dbReference type="EMBL" id="KAK6195436.1"/>
    </source>
</evidence>
<proteinExistence type="inferred from homology"/>
<keyword evidence="3 8" id="KW-0378">Hydrolase</keyword>
<evidence type="ECO:0000256" key="2">
    <source>
        <dbReference type="ARBA" id="ARBA00007806"/>
    </source>
</evidence>
<keyword evidence="10" id="KW-1133">Transmembrane helix</keyword>
<evidence type="ECO:0000259" key="12">
    <source>
        <dbReference type="Pfam" id="PF21365"/>
    </source>
</evidence>
<dbReference type="EMBL" id="JAZGQO010000001">
    <property type="protein sequence ID" value="KAK6195436.1"/>
    <property type="molecule type" value="Genomic_DNA"/>
</dbReference>
<dbReference type="AlphaFoldDB" id="A0AAN8K5Z4"/>
<feature type="region of interest" description="Disordered" evidence="9">
    <location>
        <begin position="1"/>
        <end position="20"/>
    </location>
</feature>
<keyword evidence="5" id="KW-1015">Disulfide bond</keyword>
<dbReference type="CDD" id="cd14752">
    <property type="entry name" value="GH31_N"/>
    <property type="match status" value="1"/>
</dbReference>
<evidence type="ECO:0000256" key="4">
    <source>
        <dbReference type="ARBA" id="ARBA00023136"/>
    </source>
</evidence>
<accession>A0AAN8K5Z4</accession>
<keyword evidence="7 8" id="KW-0326">Glycosidase</keyword>
<dbReference type="GO" id="GO:0005975">
    <property type="term" value="P:carbohydrate metabolic process"/>
    <property type="evidence" value="ECO:0007669"/>
    <property type="project" value="InterPro"/>
</dbReference>
<dbReference type="InterPro" id="IPR013780">
    <property type="entry name" value="Glyco_hydro_b"/>
</dbReference>
<evidence type="ECO:0000256" key="6">
    <source>
        <dbReference type="ARBA" id="ARBA00023180"/>
    </source>
</evidence>
<evidence type="ECO:0000256" key="7">
    <source>
        <dbReference type="ARBA" id="ARBA00023295"/>
    </source>
</evidence>
<name>A0AAN8K5Z4_PATCE</name>
<reference evidence="13 14" key="1">
    <citation type="submission" date="2024-01" db="EMBL/GenBank/DDBJ databases">
        <title>The genome of the rayed Mediterranean limpet Patella caerulea (Linnaeus, 1758).</title>
        <authorList>
            <person name="Anh-Thu Weber A."/>
            <person name="Halstead-Nussloch G."/>
        </authorList>
    </citation>
    <scope>NUCLEOTIDE SEQUENCE [LARGE SCALE GENOMIC DNA]</scope>
    <source>
        <strain evidence="13">AATW-2023a</strain>
        <tissue evidence="13">Whole specimen</tissue>
    </source>
</reference>
<evidence type="ECO:0000256" key="1">
    <source>
        <dbReference type="ARBA" id="ARBA00004370"/>
    </source>
</evidence>
<comment type="caution">
    <text evidence="13">The sequence shown here is derived from an EMBL/GenBank/DDBJ whole genome shotgun (WGS) entry which is preliminary data.</text>
</comment>
<protein>
    <submittedName>
        <fullName evidence="13">Uncharacterized protein</fullName>
    </submittedName>
</protein>
<dbReference type="Gene3D" id="2.60.40.1180">
    <property type="entry name" value="Golgi alpha-mannosidase II"/>
    <property type="match status" value="2"/>
</dbReference>
<dbReference type="GO" id="GO:0004558">
    <property type="term" value="F:alpha-1,4-glucosidase activity"/>
    <property type="evidence" value="ECO:0007669"/>
    <property type="project" value="TreeGrafter"/>
</dbReference>
<gene>
    <name evidence="13" type="ORF">SNE40_000868</name>
</gene>
<dbReference type="InterPro" id="IPR044913">
    <property type="entry name" value="P_trefoil_dom_sf"/>
</dbReference>
<dbReference type="Gene3D" id="4.10.110.10">
    <property type="entry name" value="Spasmolytic Protein, domain 1"/>
    <property type="match status" value="1"/>
</dbReference>
<dbReference type="PANTHER" id="PTHR22762">
    <property type="entry name" value="ALPHA-GLUCOSIDASE"/>
    <property type="match status" value="1"/>
</dbReference>
<dbReference type="Gene3D" id="3.20.20.80">
    <property type="entry name" value="Glycosidases"/>
    <property type="match status" value="1"/>
</dbReference>
<dbReference type="CDD" id="cd06602">
    <property type="entry name" value="GH31_MGAM_SI_GAA"/>
    <property type="match status" value="1"/>
</dbReference>
<evidence type="ECO:0000256" key="3">
    <source>
        <dbReference type="ARBA" id="ARBA00022801"/>
    </source>
</evidence>
<evidence type="ECO:0000256" key="8">
    <source>
        <dbReference type="RuleBase" id="RU361185"/>
    </source>
</evidence>
<dbReference type="SUPFAM" id="SSF74650">
    <property type="entry name" value="Galactose mutarotase-like"/>
    <property type="match status" value="1"/>
</dbReference>
<evidence type="ECO:0000256" key="10">
    <source>
        <dbReference type="SAM" id="Phobius"/>
    </source>
</evidence>
<dbReference type="Proteomes" id="UP001347796">
    <property type="component" value="Unassembled WGS sequence"/>
</dbReference>
<dbReference type="SUPFAM" id="SSF51011">
    <property type="entry name" value="Glycosyl hydrolase domain"/>
    <property type="match status" value="1"/>
</dbReference>
<dbReference type="PANTHER" id="PTHR22762:SF133">
    <property type="entry name" value="P-TYPE DOMAIN-CONTAINING PROTEIN"/>
    <property type="match status" value="1"/>
</dbReference>
<dbReference type="Pfam" id="PF21365">
    <property type="entry name" value="Glyco_hydro_31_3rd"/>
    <property type="match status" value="1"/>
</dbReference>
<dbReference type="SUPFAM" id="SSF51445">
    <property type="entry name" value="(Trans)glycosidases"/>
    <property type="match status" value="1"/>
</dbReference>
<dbReference type="GO" id="GO:0030246">
    <property type="term" value="F:carbohydrate binding"/>
    <property type="evidence" value="ECO:0007669"/>
    <property type="project" value="InterPro"/>
</dbReference>
<evidence type="ECO:0000313" key="14">
    <source>
        <dbReference type="Proteomes" id="UP001347796"/>
    </source>
</evidence>
<keyword evidence="10" id="KW-0812">Transmembrane</keyword>
<sequence>MDTKHPTQSHADETKDFQEVNLSDKSDGSATILTSMTFTTHRKYDKRKICLGIFLAVLLGVGITIGLAFYFKHKENRPISKEAKPLSSPPYNKVLVDCYPERHNGTQNECIVRGCLWITQTAKGEPRCIYPEGHGYRLKGGINKTAAGFIQHLQKIQSTNIYGGRMYDELTVHVEYQTKHRLRIKIYPGGAGRYEIPIEALDIESSSSPTSSDEQLYDVNVVEYGPQFGVVVRRKSTNTTVFSTDIPGMTFSDQFLQITTRLPSDNLYGFGEHNHRQFKHDMNWRTWSIFTRDSAPVGPENLYGAHPVYLNLEDDGNASMVLLKNSNGMDITLQPNPNPAVTYRVIGGILDFYIFMGPSPEQAVQQYIQAIGLPIMPPYWSLGFHLSRWGYKDLEDMQMVINRTRDAGIPYDVQWADIDYMYHFMDFTYDKSNWSGLPDLVENLHRNNQKFVVILDSGIASNTTLIHGAEQNSPGFNIYQDGIDKQMYVKDASGNALIGEVWPGQTAYPDFTRPNTMNWWLKWMRYLRKNESIEFDALWIDMNEPSSFVDGSIQGCNSSSKLNYPPYGAHILGTEIDGRLFGKTLCMDSQQHWGRHYDVHNLYAHSQAIRIHDGLSNMSPLKRPWAMTRSSFVGTGKYATKWMGDNQSKWPQLHWSIVSIMEFSMFGFAMNGADMCGFWYEADYEMCLRWHQLGAFYPFSRNHNAKGDYPVIFKHQDPAGWDEHFIDIVKPVLLTRYRLLPYLYTLMYKAHEEGYMVMKALLFEFPEDRNTWSIDRQFLLGPALLISPALEQNQTVVDAYFPKGRWYEYHTGEEITNTGVVHQLYTPLDKFNLHLRGGYVIPWQEPSTTTYQSRTNFMGIIIALDENQLANGELFWDDGESLETYKNNQSSVLKFTMVKAGELTFDFQTNNYRAAELRKIQVIEIYGLDRIPDKVFVDDTRVDDYKIRQSGKIIQIMDLHIYFFNINFSPWVVRWEID</sequence>
<dbReference type="InterPro" id="IPR048395">
    <property type="entry name" value="Glyco_hydro_31_C"/>
</dbReference>